<keyword evidence="3" id="KW-0223">Dioxygenase</keyword>
<dbReference type="EMBL" id="LNXW01000014">
    <property type="protein sequence ID" value="KTC78509.1"/>
    <property type="molecule type" value="Genomic_DNA"/>
</dbReference>
<evidence type="ECO:0000256" key="1">
    <source>
        <dbReference type="ARBA" id="ARBA00001961"/>
    </source>
</evidence>
<reference evidence="6 8" key="1">
    <citation type="submission" date="2015-11" db="EMBL/GenBank/DDBJ databases">
        <title>Genomic analysis of 38 Legionella species identifies large and diverse effector repertoires.</title>
        <authorList>
            <person name="Burstein D."/>
            <person name="Amaro F."/>
            <person name="Zusman T."/>
            <person name="Lifshitz Z."/>
            <person name="Cohen O."/>
            <person name="Gilbert J.A."/>
            <person name="Pupko T."/>
            <person name="Shuman H.A."/>
            <person name="Segal G."/>
        </authorList>
    </citation>
    <scope>NUCLEOTIDE SEQUENCE [LARGE SCALE GENOMIC DNA]</scope>
    <source>
        <strain evidence="6 8">ORW</strain>
    </source>
</reference>
<evidence type="ECO:0000313" key="6">
    <source>
        <dbReference type="EMBL" id="KTC78509.1"/>
    </source>
</evidence>
<evidence type="ECO:0000313" key="9">
    <source>
        <dbReference type="Proteomes" id="UP000277577"/>
    </source>
</evidence>
<dbReference type="STRING" id="28084.Lche_3298"/>
<sequence>MIDSEQLIQNLCTQGFYIIDGFLEPNQCRSLRVVAQELYEQGQFRGAKIGRRLDSHHNEIIRSDEIFWLDEYESHPTIQIFLKQMQYLAQILNQSLFLGLHEFETHFAAYQPGTFYKKHVDQFATQKTRKISCVYYLNHNWEPEFGGELKLYNTEDQLLKKVLPSENRFICFNSELPHEVCVTHQPRYSITGWMKTQSSCLLNRSEFSNSLTSFQG</sequence>
<evidence type="ECO:0000256" key="4">
    <source>
        <dbReference type="ARBA" id="ARBA00023002"/>
    </source>
</evidence>
<organism evidence="6 8">
    <name type="scientific">Legionella cherrii</name>
    <dbReference type="NCBI Taxonomy" id="28084"/>
    <lineage>
        <taxon>Bacteria</taxon>
        <taxon>Pseudomonadati</taxon>
        <taxon>Pseudomonadota</taxon>
        <taxon>Gammaproteobacteria</taxon>
        <taxon>Legionellales</taxon>
        <taxon>Legionellaceae</taxon>
        <taxon>Legionella</taxon>
    </lineage>
</organism>
<dbReference type="GO" id="GO:0031543">
    <property type="term" value="F:peptidyl-proline dioxygenase activity"/>
    <property type="evidence" value="ECO:0007669"/>
    <property type="project" value="TreeGrafter"/>
</dbReference>
<name>A0A0W0S611_9GAMM</name>
<dbReference type="PANTHER" id="PTHR12907:SF26">
    <property type="entry name" value="HIF PROLYL HYDROXYLASE, ISOFORM C"/>
    <property type="match status" value="1"/>
</dbReference>
<dbReference type="Pfam" id="PF13640">
    <property type="entry name" value="2OG-FeII_Oxy_3"/>
    <property type="match status" value="1"/>
</dbReference>
<dbReference type="InterPro" id="IPR051559">
    <property type="entry name" value="HIF_prolyl_hydroxylases"/>
</dbReference>
<dbReference type="Proteomes" id="UP000277577">
    <property type="component" value="Chromosome"/>
</dbReference>
<dbReference type="Proteomes" id="UP000054921">
    <property type="component" value="Unassembled WGS sequence"/>
</dbReference>
<comment type="cofactor">
    <cofactor evidence="1">
        <name>L-ascorbate</name>
        <dbReference type="ChEBI" id="CHEBI:38290"/>
    </cofactor>
</comment>
<protein>
    <submittedName>
        <fullName evidence="6">2OG-Fe(II) oxygenase</fullName>
    </submittedName>
</protein>
<dbReference type="GO" id="GO:0008198">
    <property type="term" value="F:ferrous iron binding"/>
    <property type="evidence" value="ECO:0007669"/>
    <property type="project" value="TreeGrafter"/>
</dbReference>
<dbReference type="PATRIC" id="fig|28084.5.peg.3576"/>
<proteinExistence type="predicted"/>
<accession>A0A0W0S611</accession>
<feature type="domain" description="Prolyl 4-hydroxylase alpha subunit" evidence="5">
    <location>
        <begin position="14"/>
        <end position="195"/>
    </location>
</feature>
<dbReference type="OrthoDB" id="9783171at2"/>
<evidence type="ECO:0000256" key="3">
    <source>
        <dbReference type="ARBA" id="ARBA00022964"/>
    </source>
</evidence>
<reference evidence="7 9" key="2">
    <citation type="submission" date="2018-12" db="EMBL/GenBank/DDBJ databases">
        <authorList>
            <consortium name="Pathogen Informatics"/>
        </authorList>
    </citation>
    <scope>NUCLEOTIDE SEQUENCE [LARGE SCALE GENOMIC DNA]</scope>
    <source>
        <strain evidence="7 9">NCTC11976</strain>
    </source>
</reference>
<dbReference type="InterPro" id="IPR044862">
    <property type="entry name" value="Pro_4_hyd_alph_FE2OG_OXY"/>
</dbReference>
<keyword evidence="4" id="KW-0560">Oxidoreductase</keyword>
<dbReference type="GO" id="GO:0071456">
    <property type="term" value="P:cellular response to hypoxia"/>
    <property type="evidence" value="ECO:0007669"/>
    <property type="project" value="TreeGrafter"/>
</dbReference>
<dbReference type="SMART" id="SM00702">
    <property type="entry name" value="P4Hc"/>
    <property type="match status" value="1"/>
</dbReference>
<dbReference type="AlphaFoldDB" id="A0A0W0S611"/>
<evidence type="ECO:0000256" key="2">
    <source>
        <dbReference type="ARBA" id="ARBA00022896"/>
    </source>
</evidence>
<dbReference type="InterPro" id="IPR006620">
    <property type="entry name" value="Pro_4_hyd_alph"/>
</dbReference>
<dbReference type="Gene3D" id="2.60.120.620">
    <property type="entry name" value="q2cbj1_9rhob like domain"/>
    <property type="match status" value="1"/>
</dbReference>
<evidence type="ECO:0000313" key="8">
    <source>
        <dbReference type="Proteomes" id="UP000054921"/>
    </source>
</evidence>
<dbReference type="EMBL" id="LR134173">
    <property type="protein sequence ID" value="VEB35081.1"/>
    <property type="molecule type" value="Genomic_DNA"/>
</dbReference>
<evidence type="ECO:0000259" key="5">
    <source>
        <dbReference type="SMART" id="SM00702"/>
    </source>
</evidence>
<dbReference type="GO" id="GO:0031418">
    <property type="term" value="F:L-ascorbic acid binding"/>
    <property type="evidence" value="ECO:0007669"/>
    <property type="project" value="UniProtKB-KW"/>
</dbReference>
<evidence type="ECO:0000313" key="7">
    <source>
        <dbReference type="EMBL" id="VEB35081.1"/>
    </source>
</evidence>
<gene>
    <name evidence="6" type="ORF">Lche_3298</name>
    <name evidence="7" type="ORF">NCTC11976_01174</name>
</gene>
<dbReference type="PANTHER" id="PTHR12907">
    <property type="entry name" value="EGL NINE HOMOLOG-RELATED"/>
    <property type="match status" value="1"/>
</dbReference>
<keyword evidence="9" id="KW-1185">Reference proteome</keyword>
<keyword evidence="2" id="KW-0847">Vitamin C</keyword>
<dbReference type="RefSeq" id="WP_028381323.1">
    <property type="nucleotide sequence ID" value="NZ_CAAAIT010000004.1"/>
</dbReference>